<evidence type="ECO:0000313" key="2">
    <source>
        <dbReference type="EMBL" id="QLH03129.1"/>
    </source>
</evidence>
<gene>
    <name evidence="2" type="ORF">C5F47_05985</name>
</gene>
<feature type="transmembrane region" description="Helical" evidence="1">
    <location>
        <begin position="44"/>
        <end position="62"/>
    </location>
</feature>
<protein>
    <submittedName>
        <fullName evidence="2">Uncharacterized protein</fullName>
    </submittedName>
</protein>
<sequence>MKPVIIIAIIFGLFTLPTLVDDVNGQRWEFFGEIREKGLSDDQITSMLIFVISGIIVNVFLFRKDIRKKFNR</sequence>
<keyword evidence="1" id="KW-0472">Membrane</keyword>
<accession>A0A7D5M3X6</accession>
<keyword evidence="1" id="KW-1133">Transmembrane helix</keyword>
<proteinExistence type="predicted"/>
<keyword evidence="3" id="KW-1185">Reference proteome</keyword>
<dbReference type="AlphaFoldDB" id="A0A7D5M3X6"/>
<organism evidence="2 3">
    <name type="scientific">Nitrosopumilus cobalaminigenes</name>
    <dbReference type="NCBI Taxonomy" id="1470066"/>
    <lineage>
        <taxon>Archaea</taxon>
        <taxon>Nitrososphaerota</taxon>
        <taxon>Nitrososphaeria</taxon>
        <taxon>Nitrosopumilales</taxon>
        <taxon>Nitrosopumilaceae</taxon>
        <taxon>Nitrosopumilus</taxon>
    </lineage>
</organism>
<dbReference type="GeneID" id="56059575"/>
<dbReference type="RefSeq" id="WP_179360231.1">
    <property type="nucleotide sequence ID" value="NZ_CP026993.1"/>
</dbReference>
<keyword evidence="1" id="KW-0812">Transmembrane</keyword>
<reference evidence="2 3" key="1">
    <citation type="submission" date="2018-02" db="EMBL/GenBank/DDBJ databases">
        <title>Complete genome of Nitrosopumilus cobalaminigenes HCA1.</title>
        <authorList>
            <person name="Qin W."/>
            <person name="Zheng Y."/>
            <person name="Stahl D.A."/>
        </authorList>
    </citation>
    <scope>NUCLEOTIDE SEQUENCE [LARGE SCALE GENOMIC DNA]</scope>
    <source>
        <strain evidence="2 3">HCA1</strain>
    </source>
</reference>
<dbReference type="EMBL" id="CP026993">
    <property type="protein sequence ID" value="QLH03129.1"/>
    <property type="molecule type" value="Genomic_DNA"/>
</dbReference>
<evidence type="ECO:0000256" key="1">
    <source>
        <dbReference type="SAM" id="Phobius"/>
    </source>
</evidence>
<dbReference type="Proteomes" id="UP000509771">
    <property type="component" value="Chromosome"/>
</dbReference>
<name>A0A7D5M3X6_9ARCH</name>
<evidence type="ECO:0000313" key="3">
    <source>
        <dbReference type="Proteomes" id="UP000509771"/>
    </source>
</evidence>
<dbReference type="KEGG" id="ncl:C5F47_05985"/>